<dbReference type="PRINTS" id="PR00778">
    <property type="entry name" value="HTHARSR"/>
</dbReference>
<dbReference type="Gene3D" id="1.10.10.10">
    <property type="entry name" value="Winged helix-like DNA-binding domain superfamily/Winged helix DNA-binding domain"/>
    <property type="match status" value="1"/>
</dbReference>
<evidence type="ECO:0000259" key="4">
    <source>
        <dbReference type="PROSITE" id="PS50987"/>
    </source>
</evidence>
<feature type="domain" description="HTH arsR-type" evidence="4">
    <location>
        <begin position="11"/>
        <end position="105"/>
    </location>
</feature>
<keyword evidence="2" id="KW-0238">DNA-binding</keyword>
<gene>
    <name evidence="5" type="ORF">P7079_05370</name>
</gene>
<dbReference type="PANTHER" id="PTHR43132">
    <property type="entry name" value="ARSENICAL RESISTANCE OPERON REPRESSOR ARSR-RELATED"/>
    <property type="match status" value="1"/>
</dbReference>
<keyword evidence="3" id="KW-0804">Transcription</keyword>
<dbReference type="PANTHER" id="PTHR43132:SF6">
    <property type="entry name" value="HTH-TYPE TRANSCRIPTIONAL REPRESSOR CZRA"/>
    <property type="match status" value="1"/>
</dbReference>
<accession>A0ABY8FWE4</accession>
<sequence>MSKTNATEERSQCDALAETAALFKALGSPKRLALVTLMIKEPMTVSGLAQATEMAQPLTSQHLKVLREAGIVTAIREGMSVRYELADHHVAHIVEDALLHTAEPHTHTSINN</sequence>
<evidence type="ECO:0000313" key="6">
    <source>
        <dbReference type="Proteomes" id="UP001215216"/>
    </source>
</evidence>
<keyword evidence="6" id="KW-1185">Reference proteome</keyword>
<dbReference type="Pfam" id="PF01022">
    <property type="entry name" value="HTH_5"/>
    <property type="match status" value="1"/>
</dbReference>
<dbReference type="InterPro" id="IPR011991">
    <property type="entry name" value="ArsR-like_HTH"/>
</dbReference>
<evidence type="ECO:0000256" key="2">
    <source>
        <dbReference type="ARBA" id="ARBA00023125"/>
    </source>
</evidence>
<evidence type="ECO:0000256" key="3">
    <source>
        <dbReference type="ARBA" id="ARBA00023163"/>
    </source>
</evidence>
<dbReference type="InterPro" id="IPR001845">
    <property type="entry name" value="HTH_ArsR_DNA-bd_dom"/>
</dbReference>
<keyword evidence="1" id="KW-0805">Transcription regulation</keyword>
<reference evidence="5 6" key="1">
    <citation type="submission" date="2023-03" db="EMBL/GenBank/DDBJ databases">
        <title>Complete genome of Arcanobacterium canis strain DSM 25104 isolated in 2010 from a canine otitis externa in Germany.</title>
        <authorList>
            <person name="Borowiak M."/>
            <person name="Kreitlow A."/>
            <person name="Malorny B."/>
            <person name="Laemmler C."/>
            <person name="Prenger-Berninghoff E."/>
            <person name="Ploetz M."/>
            <person name="Abdulmawjood A."/>
        </authorList>
    </citation>
    <scope>NUCLEOTIDE SEQUENCE [LARGE SCALE GENOMIC DNA]</scope>
    <source>
        <strain evidence="5 6">DSM 25104</strain>
    </source>
</reference>
<dbReference type="InterPro" id="IPR051011">
    <property type="entry name" value="Metal_resp_trans_reg"/>
</dbReference>
<dbReference type="NCBIfam" id="NF033788">
    <property type="entry name" value="HTH_metalloreg"/>
    <property type="match status" value="1"/>
</dbReference>
<dbReference type="InterPro" id="IPR036390">
    <property type="entry name" value="WH_DNA-bd_sf"/>
</dbReference>
<dbReference type="SUPFAM" id="SSF46785">
    <property type="entry name" value="Winged helix' DNA-binding domain"/>
    <property type="match status" value="1"/>
</dbReference>
<evidence type="ECO:0000313" key="5">
    <source>
        <dbReference type="EMBL" id="WFM82836.1"/>
    </source>
</evidence>
<dbReference type="SMART" id="SM00418">
    <property type="entry name" value="HTH_ARSR"/>
    <property type="match status" value="1"/>
</dbReference>
<organism evidence="5 6">
    <name type="scientific">Arcanobacterium canis</name>
    <dbReference type="NCBI Taxonomy" id="999183"/>
    <lineage>
        <taxon>Bacteria</taxon>
        <taxon>Bacillati</taxon>
        <taxon>Actinomycetota</taxon>
        <taxon>Actinomycetes</taxon>
        <taxon>Actinomycetales</taxon>
        <taxon>Actinomycetaceae</taxon>
        <taxon>Arcanobacterium</taxon>
    </lineage>
</organism>
<protein>
    <submittedName>
        <fullName evidence="5">Metalloregulator ArsR/SmtB family transcription factor</fullName>
    </submittedName>
</protein>
<dbReference type="PROSITE" id="PS50987">
    <property type="entry name" value="HTH_ARSR_2"/>
    <property type="match status" value="1"/>
</dbReference>
<proteinExistence type="predicted"/>
<dbReference type="CDD" id="cd00090">
    <property type="entry name" value="HTH_ARSR"/>
    <property type="match status" value="1"/>
</dbReference>
<evidence type="ECO:0000256" key="1">
    <source>
        <dbReference type="ARBA" id="ARBA00023015"/>
    </source>
</evidence>
<name>A0ABY8FWE4_9ACTO</name>
<dbReference type="Proteomes" id="UP001215216">
    <property type="component" value="Chromosome"/>
</dbReference>
<dbReference type="InterPro" id="IPR036388">
    <property type="entry name" value="WH-like_DNA-bd_sf"/>
</dbReference>
<dbReference type="RefSeq" id="WP_278012262.1">
    <property type="nucleotide sequence ID" value="NZ_CP121208.1"/>
</dbReference>
<dbReference type="EMBL" id="CP121208">
    <property type="protein sequence ID" value="WFM82836.1"/>
    <property type="molecule type" value="Genomic_DNA"/>
</dbReference>